<sequence>MRAAWRVEAADPGSPDAAQLMAELSAVLAALTGDSGQSSFDPDDVRGPLARFAVARGRDGAAAGCGALRPLEEGVAEIKRMYARPGHAGCGSAVLAFLESEAAALGYGALRLSARRVNARAVAFYAARGYALIPNFGRYAAKPESLCFEKRLEPV</sequence>
<dbReference type="InterPro" id="IPR050832">
    <property type="entry name" value="Bact_Acetyltransf"/>
</dbReference>
<dbReference type="Pfam" id="PF00583">
    <property type="entry name" value="Acetyltransf_1"/>
    <property type="match status" value="1"/>
</dbReference>
<dbReference type="AlphaFoldDB" id="A0A7X4KNM4"/>
<organism evidence="4 5">
    <name type="scientific">Pseudoduganella aquatica</name>
    <dbReference type="NCBI Taxonomy" id="2660641"/>
    <lineage>
        <taxon>Bacteria</taxon>
        <taxon>Pseudomonadati</taxon>
        <taxon>Pseudomonadota</taxon>
        <taxon>Betaproteobacteria</taxon>
        <taxon>Burkholderiales</taxon>
        <taxon>Oxalobacteraceae</taxon>
        <taxon>Telluria group</taxon>
        <taxon>Pseudoduganella</taxon>
    </lineage>
</organism>
<dbReference type="Gene3D" id="3.40.630.30">
    <property type="match status" value="1"/>
</dbReference>
<dbReference type="Proteomes" id="UP000450676">
    <property type="component" value="Unassembled WGS sequence"/>
</dbReference>
<evidence type="ECO:0000256" key="1">
    <source>
        <dbReference type="ARBA" id="ARBA00022679"/>
    </source>
</evidence>
<dbReference type="PANTHER" id="PTHR43877:SF2">
    <property type="entry name" value="AMINOALKYLPHOSPHONATE N-ACETYLTRANSFERASE-RELATED"/>
    <property type="match status" value="1"/>
</dbReference>
<evidence type="ECO:0000259" key="3">
    <source>
        <dbReference type="PROSITE" id="PS51186"/>
    </source>
</evidence>
<evidence type="ECO:0000313" key="5">
    <source>
        <dbReference type="Proteomes" id="UP000450676"/>
    </source>
</evidence>
<dbReference type="InterPro" id="IPR016181">
    <property type="entry name" value="Acyl_CoA_acyltransferase"/>
</dbReference>
<keyword evidence="5" id="KW-1185">Reference proteome</keyword>
<dbReference type="PROSITE" id="PS51186">
    <property type="entry name" value="GNAT"/>
    <property type="match status" value="1"/>
</dbReference>
<name>A0A7X4KNM4_9BURK</name>
<dbReference type="EMBL" id="WWCU01000013">
    <property type="protein sequence ID" value="MYN08321.1"/>
    <property type="molecule type" value="Genomic_DNA"/>
</dbReference>
<dbReference type="PANTHER" id="PTHR43877">
    <property type="entry name" value="AMINOALKYLPHOSPHONATE N-ACETYLTRANSFERASE-RELATED-RELATED"/>
    <property type="match status" value="1"/>
</dbReference>
<accession>A0A7X4KNM4</accession>
<dbReference type="InterPro" id="IPR000182">
    <property type="entry name" value="GNAT_dom"/>
</dbReference>
<dbReference type="SUPFAM" id="SSF55729">
    <property type="entry name" value="Acyl-CoA N-acyltransferases (Nat)"/>
    <property type="match status" value="1"/>
</dbReference>
<gene>
    <name evidence="4" type="ORF">GTP77_13350</name>
</gene>
<keyword evidence="1 4" id="KW-0808">Transferase</keyword>
<protein>
    <submittedName>
        <fullName evidence="4">GNAT family N-acetyltransferase</fullName>
    </submittedName>
</protein>
<proteinExistence type="predicted"/>
<comment type="caution">
    <text evidence="4">The sequence shown here is derived from an EMBL/GenBank/DDBJ whole genome shotgun (WGS) entry which is preliminary data.</text>
</comment>
<reference evidence="4 5" key="1">
    <citation type="submission" date="2019-12" db="EMBL/GenBank/DDBJ databases">
        <title>Novel species isolated from a subtropical stream in China.</title>
        <authorList>
            <person name="Lu H."/>
        </authorList>
    </citation>
    <scope>NUCLEOTIDE SEQUENCE [LARGE SCALE GENOMIC DNA]</scope>
    <source>
        <strain evidence="4 5">FT127W</strain>
    </source>
</reference>
<dbReference type="RefSeq" id="WP_161072652.1">
    <property type="nucleotide sequence ID" value="NZ_WWCU01000013.1"/>
</dbReference>
<keyword evidence="2" id="KW-0012">Acyltransferase</keyword>
<dbReference type="GO" id="GO:0016747">
    <property type="term" value="F:acyltransferase activity, transferring groups other than amino-acyl groups"/>
    <property type="evidence" value="ECO:0007669"/>
    <property type="project" value="InterPro"/>
</dbReference>
<evidence type="ECO:0000256" key="2">
    <source>
        <dbReference type="ARBA" id="ARBA00023315"/>
    </source>
</evidence>
<feature type="domain" description="N-acetyltransferase" evidence="3">
    <location>
        <begin position="5"/>
        <end position="153"/>
    </location>
</feature>
<evidence type="ECO:0000313" key="4">
    <source>
        <dbReference type="EMBL" id="MYN08321.1"/>
    </source>
</evidence>